<reference evidence="8 9" key="1">
    <citation type="submission" date="2021-01" db="EMBL/GenBank/DDBJ databases">
        <title>Genomic Encyclopedia of Type Strains, Phase IV (KMG-IV): sequencing the most valuable type-strain genomes for metagenomic binning, comparative biology and taxonomic classification.</title>
        <authorList>
            <person name="Goeker M."/>
        </authorList>
    </citation>
    <scope>NUCLEOTIDE SEQUENCE [LARGE SCALE GENOMIC DNA]</scope>
    <source>
        <strain evidence="8 9">DSM 105482</strain>
    </source>
</reference>
<gene>
    <name evidence="8" type="ORF">JOC77_002163</name>
</gene>
<dbReference type="GO" id="GO:0004022">
    <property type="term" value="F:alcohol dehydrogenase (NAD+) activity"/>
    <property type="evidence" value="ECO:0007669"/>
    <property type="project" value="UniProtKB-EC"/>
</dbReference>
<keyword evidence="9" id="KW-1185">Reference proteome</keyword>
<evidence type="ECO:0000313" key="8">
    <source>
        <dbReference type="EMBL" id="MBM7692732.1"/>
    </source>
</evidence>
<evidence type="ECO:0000313" key="9">
    <source>
        <dbReference type="Proteomes" id="UP000823486"/>
    </source>
</evidence>
<dbReference type="Pfam" id="PF08240">
    <property type="entry name" value="ADH_N"/>
    <property type="match status" value="1"/>
</dbReference>
<dbReference type="InterPro" id="IPR002328">
    <property type="entry name" value="ADH_Zn_CS"/>
</dbReference>
<proteinExistence type="inferred from homology"/>
<dbReference type="InterPro" id="IPR013149">
    <property type="entry name" value="ADH-like_C"/>
</dbReference>
<dbReference type="SUPFAM" id="SSF50129">
    <property type="entry name" value="GroES-like"/>
    <property type="match status" value="1"/>
</dbReference>
<keyword evidence="2 5" id="KW-0479">Metal-binding</keyword>
<dbReference type="Pfam" id="PF00107">
    <property type="entry name" value="ADH_zinc_N"/>
    <property type="match status" value="1"/>
</dbReference>
<dbReference type="SUPFAM" id="SSF51735">
    <property type="entry name" value="NAD(P)-binding Rossmann-fold domains"/>
    <property type="match status" value="1"/>
</dbReference>
<dbReference type="PANTHER" id="PTHR42813:SF2">
    <property type="entry name" value="DEHYDROGENASE, ZINC-CONTAINING, PUTATIVE (AFU_ORTHOLOGUE AFUA_2G02810)-RELATED"/>
    <property type="match status" value="1"/>
</dbReference>
<accession>A0ABS2QHW5</accession>
<dbReference type="CDD" id="cd08283">
    <property type="entry name" value="FDH_like_1"/>
    <property type="match status" value="1"/>
</dbReference>
<dbReference type="InterPro" id="IPR011032">
    <property type="entry name" value="GroES-like_sf"/>
</dbReference>
<feature type="domain" description="Alcohol dehydrogenase-like C-terminal" evidence="6">
    <location>
        <begin position="189"/>
        <end position="266"/>
    </location>
</feature>
<keyword evidence="4 8" id="KW-0560">Oxidoreductase</keyword>
<dbReference type="GO" id="GO:0051903">
    <property type="term" value="F:S-(hydroxymethyl)glutathione dehydrogenase [NAD(P)+] activity"/>
    <property type="evidence" value="ECO:0007669"/>
    <property type="project" value="UniProtKB-EC"/>
</dbReference>
<dbReference type="InterPro" id="IPR013154">
    <property type="entry name" value="ADH-like_N"/>
</dbReference>
<evidence type="ECO:0000259" key="6">
    <source>
        <dbReference type="Pfam" id="PF00107"/>
    </source>
</evidence>
<dbReference type="PROSITE" id="PS00059">
    <property type="entry name" value="ADH_ZINC"/>
    <property type="match status" value="1"/>
</dbReference>
<dbReference type="Proteomes" id="UP000823486">
    <property type="component" value="Unassembled WGS sequence"/>
</dbReference>
<evidence type="ECO:0000256" key="1">
    <source>
        <dbReference type="ARBA" id="ARBA00001947"/>
    </source>
</evidence>
<evidence type="ECO:0000256" key="3">
    <source>
        <dbReference type="ARBA" id="ARBA00022833"/>
    </source>
</evidence>
<keyword evidence="3 5" id="KW-0862">Zinc</keyword>
<dbReference type="InterPro" id="IPR036291">
    <property type="entry name" value="NAD(P)-bd_dom_sf"/>
</dbReference>
<name>A0ABS2QHW5_9BACI</name>
<dbReference type="Gene3D" id="3.40.50.720">
    <property type="entry name" value="NAD(P)-binding Rossmann-like Domain"/>
    <property type="match status" value="1"/>
</dbReference>
<comment type="cofactor">
    <cofactor evidence="1 5">
        <name>Zn(2+)</name>
        <dbReference type="ChEBI" id="CHEBI:29105"/>
    </cofactor>
</comment>
<dbReference type="RefSeq" id="WP_204542789.1">
    <property type="nucleotide sequence ID" value="NZ_JAFBFI010000008.1"/>
</dbReference>
<dbReference type="PANTHER" id="PTHR42813">
    <property type="entry name" value="ZINC-TYPE ALCOHOL DEHYDROGENASE-LIKE"/>
    <property type="match status" value="1"/>
</dbReference>
<protein>
    <submittedName>
        <fullName evidence="8">S-(Hydroxymethyl)glutathione dehydrogenase/alcohol dehydrogenase</fullName>
        <ecNumber evidence="8">1.1.1.1</ecNumber>
        <ecNumber evidence="8">1.1.1.284</ecNumber>
    </submittedName>
</protein>
<dbReference type="EC" id="1.1.1.284" evidence="8"/>
<comment type="similarity">
    <text evidence="5">Belongs to the zinc-containing alcohol dehydrogenase family.</text>
</comment>
<dbReference type="EMBL" id="JAFBFI010000008">
    <property type="protein sequence ID" value="MBM7692732.1"/>
    <property type="molecule type" value="Genomic_DNA"/>
</dbReference>
<evidence type="ECO:0000256" key="5">
    <source>
        <dbReference type="RuleBase" id="RU361277"/>
    </source>
</evidence>
<organism evidence="8 9">
    <name type="scientific">Peribacillus deserti</name>
    <dbReference type="NCBI Taxonomy" id="673318"/>
    <lineage>
        <taxon>Bacteria</taxon>
        <taxon>Bacillati</taxon>
        <taxon>Bacillota</taxon>
        <taxon>Bacilli</taxon>
        <taxon>Bacillales</taxon>
        <taxon>Bacillaceae</taxon>
        <taxon>Peribacillus</taxon>
    </lineage>
</organism>
<evidence type="ECO:0000259" key="7">
    <source>
        <dbReference type="Pfam" id="PF08240"/>
    </source>
</evidence>
<dbReference type="EC" id="1.1.1.1" evidence="8"/>
<sequence>MKAVTFQGIKDVRVKEVKDPAIEKSDDIIVKITASAICGSDLHLIHGMVPNFPEDYIIGHEPVGIVEEVGSEVTKVKKGDKVIIPFNVACGECIYCKMDLTSQCDNSNPHGDAGGFFGYSNTFGGHPGGQAEYLKVPFANFTPFKVPECNEIADEKLSLIADAMSTAYWTVDNAEVKKGDTVVILGCGPVGLLAQKFAWLKGAGRVIAVDYIDYRLQHAKKTNKVEIFNFEEHKNMGEYLKEMLKGGADIVIDCVGMDAKMTELEYLATGLKLQGGAINPVVIAAQAVRKGGLIQITGAYGGRYNAFPLGDLFNRNVNIKMGQAPVIPYMPYLYDLVAQGKVDPGDVVTHVLPLDQAEKGYEYFDTKTDGCIKVVLKP</sequence>
<evidence type="ECO:0000256" key="4">
    <source>
        <dbReference type="ARBA" id="ARBA00023002"/>
    </source>
</evidence>
<comment type="caution">
    <text evidence="8">The sequence shown here is derived from an EMBL/GenBank/DDBJ whole genome shotgun (WGS) entry which is preliminary data.</text>
</comment>
<dbReference type="Gene3D" id="3.90.180.10">
    <property type="entry name" value="Medium-chain alcohol dehydrogenases, catalytic domain"/>
    <property type="match status" value="1"/>
</dbReference>
<feature type="domain" description="Alcohol dehydrogenase-like N-terminal" evidence="7">
    <location>
        <begin position="25"/>
        <end position="143"/>
    </location>
</feature>
<evidence type="ECO:0000256" key="2">
    <source>
        <dbReference type="ARBA" id="ARBA00022723"/>
    </source>
</evidence>